<keyword evidence="1" id="KW-0460">Magnesium</keyword>
<dbReference type="SUPFAM" id="SSF101478">
    <property type="entry name" value="ADP-ribosylglycohydrolase"/>
    <property type="match status" value="1"/>
</dbReference>
<dbReference type="Pfam" id="PF03747">
    <property type="entry name" value="ADP_ribosyl_GH"/>
    <property type="match status" value="1"/>
</dbReference>
<reference evidence="2 3" key="1">
    <citation type="submission" date="2019-10" db="EMBL/GenBank/DDBJ databases">
        <title>Whole genome shotgun sequence of Acrocarpospora corrugata NBRC 13972.</title>
        <authorList>
            <person name="Ichikawa N."/>
            <person name="Kimura A."/>
            <person name="Kitahashi Y."/>
            <person name="Komaki H."/>
            <person name="Oguchi A."/>
        </authorList>
    </citation>
    <scope>NUCLEOTIDE SEQUENCE [LARGE SCALE GENOMIC DNA]</scope>
    <source>
        <strain evidence="2 3">NBRC 13972</strain>
    </source>
</reference>
<dbReference type="GO" id="GO:0016787">
    <property type="term" value="F:hydrolase activity"/>
    <property type="evidence" value="ECO:0007669"/>
    <property type="project" value="UniProtKB-KW"/>
</dbReference>
<keyword evidence="2" id="KW-0378">Hydrolase</keyword>
<dbReference type="InterPro" id="IPR005502">
    <property type="entry name" value="Ribosyl_crysJ1"/>
</dbReference>
<protein>
    <submittedName>
        <fullName evidence="2">Hydrolase</fullName>
    </submittedName>
</protein>
<feature type="binding site" evidence="1">
    <location>
        <position position="259"/>
    </location>
    <ligand>
        <name>Mg(2+)</name>
        <dbReference type="ChEBI" id="CHEBI:18420"/>
        <label>1</label>
    </ligand>
</feature>
<feature type="binding site" evidence="1">
    <location>
        <position position="262"/>
    </location>
    <ligand>
        <name>Mg(2+)</name>
        <dbReference type="ChEBI" id="CHEBI:18420"/>
        <label>1</label>
    </ligand>
</feature>
<feature type="binding site" evidence="1">
    <location>
        <position position="53"/>
    </location>
    <ligand>
        <name>Mg(2+)</name>
        <dbReference type="ChEBI" id="CHEBI:18420"/>
        <label>1</label>
    </ligand>
</feature>
<sequence length="299" mass="30773">MAAMSADPLARAAASLSGLALGDALGSQFADPDKIHYLDQRTLPPPPWRWTDDTEMACSLFRVLADHGRIDQDALAAAFAAHHDPARGYGAATGRMLGRIRAGGDWRSLAAGQFGGQGSWGNGAAMRVAPLGAWFGGDPAIAAAQARLSAEVTHTHPEAAAGAMAVAVATSIAVAGDRPSPAGFLGRILPHLPPSEVADKIVQAGRLLGDADPVRVAAVLGNGSGDRVQDTVPLTLWAAARHLDDYERAVWTTARAGGDVDTTCAIVGGIVGVRAGSLPADWSARVEPLPNWARGPVPT</sequence>
<evidence type="ECO:0000313" key="3">
    <source>
        <dbReference type="Proteomes" id="UP000334990"/>
    </source>
</evidence>
<organism evidence="2 3">
    <name type="scientific">Acrocarpospora corrugata</name>
    <dbReference type="NCBI Taxonomy" id="35763"/>
    <lineage>
        <taxon>Bacteria</taxon>
        <taxon>Bacillati</taxon>
        <taxon>Actinomycetota</taxon>
        <taxon>Actinomycetes</taxon>
        <taxon>Streptosporangiales</taxon>
        <taxon>Streptosporangiaceae</taxon>
        <taxon>Acrocarpospora</taxon>
    </lineage>
</organism>
<dbReference type="InterPro" id="IPR050792">
    <property type="entry name" value="ADP-ribosylglycohydrolase"/>
</dbReference>
<feature type="binding site" evidence="1">
    <location>
        <position position="261"/>
    </location>
    <ligand>
        <name>Mg(2+)</name>
        <dbReference type="ChEBI" id="CHEBI:18420"/>
        <label>1</label>
    </ligand>
</feature>
<dbReference type="InterPro" id="IPR036705">
    <property type="entry name" value="Ribosyl_crysJ1_sf"/>
</dbReference>
<dbReference type="GO" id="GO:0046872">
    <property type="term" value="F:metal ion binding"/>
    <property type="evidence" value="ECO:0007669"/>
    <property type="project" value="UniProtKB-KW"/>
</dbReference>
<evidence type="ECO:0000313" key="2">
    <source>
        <dbReference type="EMBL" id="GES02645.1"/>
    </source>
</evidence>
<accession>A0A5M3W0T1</accession>
<proteinExistence type="predicted"/>
<dbReference type="PANTHER" id="PTHR16222:SF12">
    <property type="entry name" value="ADP-RIBOSYLGLYCOHYDROLASE-RELATED"/>
    <property type="match status" value="1"/>
</dbReference>
<dbReference type="Proteomes" id="UP000334990">
    <property type="component" value="Unassembled WGS sequence"/>
</dbReference>
<name>A0A5M3W0T1_9ACTN</name>
<comment type="cofactor">
    <cofactor evidence="1">
        <name>Mg(2+)</name>
        <dbReference type="ChEBI" id="CHEBI:18420"/>
    </cofactor>
    <text evidence="1">Binds 2 magnesium ions per subunit.</text>
</comment>
<feature type="binding site" evidence="1">
    <location>
        <position position="51"/>
    </location>
    <ligand>
        <name>Mg(2+)</name>
        <dbReference type="ChEBI" id="CHEBI:18420"/>
        <label>1</label>
    </ligand>
</feature>
<dbReference type="AlphaFoldDB" id="A0A5M3W0T1"/>
<dbReference type="Gene3D" id="1.10.4080.10">
    <property type="entry name" value="ADP-ribosylation/Crystallin J1"/>
    <property type="match status" value="1"/>
</dbReference>
<keyword evidence="3" id="KW-1185">Reference proteome</keyword>
<evidence type="ECO:0000256" key="1">
    <source>
        <dbReference type="PIRSR" id="PIRSR605502-1"/>
    </source>
</evidence>
<keyword evidence="1" id="KW-0479">Metal-binding</keyword>
<feature type="binding site" evidence="1">
    <location>
        <position position="52"/>
    </location>
    <ligand>
        <name>Mg(2+)</name>
        <dbReference type="ChEBI" id="CHEBI:18420"/>
        <label>1</label>
    </ligand>
</feature>
<dbReference type="PANTHER" id="PTHR16222">
    <property type="entry name" value="ADP-RIBOSYLGLYCOHYDROLASE"/>
    <property type="match status" value="1"/>
</dbReference>
<gene>
    <name evidence="2" type="ORF">Acor_47110</name>
</gene>
<comment type="caution">
    <text evidence="2">The sequence shown here is derived from an EMBL/GenBank/DDBJ whole genome shotgun (WGS) entry which is preliminary data.</text>
</comment>
<dbReference type="EMBL" id="BLAD01000060">
    <property type="protein sequence ID" value="GES02645.1"/>
    <property type="molecule type" value="Genomic_DNA"/>
</dbReference>